<dbReference type="RefSeq" id="WP_309151953.1">
    <property type="nucleotide sequence ID" value="NZ_CP133568.1"/>
</dbReference>
<feature type="compositionally biased region" description="Basic and acidic residues" evidence="1">
    <location>
        <begin position="54"/>
        <end position="65"/>
    </location>
</feature>
<feature type="region of interest" description="Disordered" evidence="1">
    <location>
        <begin position="148"/>
        <end position="182"/>
    </location>
</feature>
<keyword evidence="3" id="KW-1185">Reference proteome</keyword>
<evidence type="ECO:0008006" key="4">
    <source>
        <dbReference type="Google" id="ProtNLM"/>
    </source>
</evidence>
<feature type="region of interest" description="Disordered" evidence="1">
    <location>
        <begin position="1"/>
        <end position="71"/>
    </location>
</feature>
<feature type="compositionally biased region" description="Basic and acidic residues" evidence="1">
    <location>
        <begin position="8"/>
        <end position="21"/>
    </location>
</feature>
<name>A0ABY9P887_9GAMM</name>
<gene>
    <name evidence="2" type="ORF">RDV84_24645</name>
</gene>
<reference evidence="2 3" key="1">
    <citation type="submission" date="2023-08" db="EMBL/GenBank/DDBJ databases">
        <title>The whole genome sequence of Lysobacter yananisis.</title>
        <authorList>
            <person name="Sun H."/>
        </authorList>
    </citation>
    <scope>NUCLEOTIDE SEQUENCE [LARGE SCALE GENOMIC DNA]</scope>
    <source>
        <strain evidence="2 3">SNNU513</strain>
    </source>
</reference>
<dbReference type="Proteomes" id="UP001229313">
    <property type="component" value="Chromosome"/>
</dbReference>
<protein>
    <recommendedName>
        <fullName evidence="4">Transposase IS204/IS1001/IS1096/IS1165 DDE domain-containing protein</fullName>
    </recommendedName>
</protein>
<evidence type="ECO:0000313" key="3">
    <source>
        <dbReference type="Proteomes" id="UP001229313"/>
    </source>
</evidence>
<dbReference type="EMBL" id="CP133568">
    <property type="protein sequence ID" value="WMT03106.1"/>
    <property type="molecule type" value="Genomic_DNA"/>
</dbReference>
<proteinExistence type="predicted"/>
<organism evidence="2 3">
    <name type="scientific">Lysobacter yananisis</name>
    <dbReference type="NCBI Taxonomy" id="1003114"/>
    <lineage>
        <taxon>Bacteria</taxon>
        <taxon>Pseudomonadati</taxon>
        <taxon>Pseudomonadota</taxon>
        <taxon>Gammaproteobacteria</taxon>
        <taxon>Lysobacterales</taxon>
        <taxon>Lysobacteraceae</taxon>
        <taxon>Lysobacter</taxon>
    </lineage>
</organism>
<accession>A0ABY9P887</accession>
<evidence type="ECO:0000313" key="2">
    <source>
        <dbReference type="EMBL" id="WMT03106.1"/>
    </source>
</evidence>
<evidence type="ECO:0000256" key="1">
    <source>
        <dbReference type="SAM" id="MobiDB-lite"/>
    </source>
</evidence>
<feature type="compositionally biased region" description="Low complexity" evidence="1">
    <location>
        <begin position="166"/>
        <end position="182"/>
    </location>
</feature>
<sequence>MAHAGAGARRERSWARKRAGDRWPPFPGALQQETRAAEASIASPDPHAASRGPAGERDDLAERPPRPARTSIRLRACARPSRLLREAGRAMPMATAKSRKFTGEFLAKPLAMLMPQGFARAIEKLSAGLSTGDVDNCNGLVKKCANSRKAAAGAGPGGGAERPPQRGCAAAAPDRRGGAAAARRLPRAARLCEAARRPPPCPSAVRA</sequence>